<proteinExistence type="evidence at transcript level"/>
<evidence type="ECO:0000313" key="4">
    <source>
        <dbReference type="Proteomes" id="UP001305702"/>
    </source>
</evidence>
<dbReference type="AlphaFoldDB" id="A0AA96LI29"/>
<gene>
    <name evidence="2 3" type="primary">sspI</name>
    <name evidence="3" type="ORF">MJA45_05640</name>
</gene>
<dbReference type="GO" id="GO:0030435">
    <property type="term" value="P:sporulation resulting in formation of a cellular spore"/>
    <property type="evidence" value="ECO:0007669"/>
    <property type="project" value="UniProtKB-KW"/>
</dbReference>
<keyword evidence="4" id="KW-1185">Reference proteome</keyword>
<dbReference type="HAMAP" id="MF_00669">
    <property type="entry name" value="SspI"/>
    <property type="match status" value="1"/>
</dbReference>
<dbReference type="RefSeq" id="WP_315606292.1">
    <property type="nucleotide sequence ID" value="NZ_CP130318.1"/>
</dbReference>
<accession>A0AA96LI29</accession>
<dbReference type="NCBIfam" id="TIGR03092">
    <property type="entry name" value="SASP_sspI"/>
    <property type="match status" value="1"/>
</dbReference>
<name>A0AA96LI29_9BACL</name>
<evidence type="ECO:0000256" key="2">
    <source>
        <dbReference type="HAMAP-Rule" id="MF_00669"/>
    </source>
</evidence>
<dbReference type="KEGG" id="paun:MJA45_05640"/>
<comment type="induction">
    <text evidence="2">Expressed only in the forespore compartment of sporulating cells.</text>
</comment>
<comment type="similarity">
    <text evidence="2">Belongs to the SspI family.</text>
</comment>
<dbReference type="Proteomes" id="UP001305702">
    <property type="component" value="Chromosome"/>
</dbReference>
<dbReference type="Pfam" id="PF14098">
    <property type="entry name" value="SSPI"/>
    <property type="match status" value="1"/>
</dbReference>
<reference evidence="3 4" key="1">
    <citation type="submission" date="2022-02" db="EMBL/GenBank/DDBJ databases">
        <title>Paenibacillus sp. MBLB1776 Whole Genome Shotgun Sequencing.</title>
        <authorList>
            <person name="Hwang C.Y."/>
            <person name="Cho E.-S."/>
            <person name="Seo M.-J."/>
        </authorList>
    </citation>
    <scope>NUCLEOTIDE SEQUENCE [LARGE SCALE GENOMIC DNA]</scope>
    <source>
        <strain evidence="3 4">MBLB1776</strain>
    </source>
</reference>
<organism evidence="3 4">
    <name type="scientific">Paenibacillus aurantius</name>
    <dbReference type="NCBI Taxonomy" id="2918900"/>
    <lineage>
        <taxon>Bacteria</taxon>
        <taxon>Bacillati</taxon>
        <taxon>Bacillota</taxon>
        <taxon>Bacilli</taxon>
        <taxon>Bacillales</taxon>
        <taxon>Paenibacillaceae</taxon>
        <taxon>Paenibacillus</taxon>
    </lineage>
</organism>
<sequence>MMLSLRQAIVKRVEGKNAEELREVIEDSIRGDEKALPGLGVLFEFIWENTSPETRDELVQNLMKGLPEAPAATS</sequence>
<dbReference type="InterPro" id="IPR017525">
    <property type="entry name" value="SspI"/>
</dbReference>
<evidence type="ECO:0000256" key="1">
    <source>
        <dbReference type="ARBA" id="ARBA00022969"/>
    </source>
</evidence>
<dbReference type="GO" id="GO:0030436">
    <property type="term" value="P:asexual sporulation"/>
    <property type="evidence" value="ECO:0007669"/>
    <property type="project" value="UniProtKB-UniRule"/>
</dbReference>
<protein>
    <recommendedName>
        <fullName evidence="2">Small, acid-soluble spore protein I</fullName>
        <shortName evidence="2">SASP I</shortName>
    </recommendedName>
</protein>
<dbReference type="EMBL" id="CP130318">
    <property type="protein sequence ID" value="WNQ12515.1"/>
    <property type="molecule type" value="Genomic_DNA"/>
</dbReference>
<keyword evidence="1 2" id="KW-0749">Sporulation</keyword>
<evidence type="ECO:0000313" key="3">
    <source>
        <dbReference type="EMBL" id="WNQ12515.1"/>
    </source>
</evidence>
<comment type="subcellular location">
    <subcellularLocation>
        <location evidence="2">Spore core</location>
    </subcellularLocation>
</comment>